<accession>A0A7J6TVW2</accession>
<comment type="caution">
    <text evidence="2">The sequence shown here is derived from an EMBL/GenBank/DDBJ whole genome shotgun (WGS) entry which is preliminary data.</text>
</comment>
<protein>
    <submittedName>
        <fullName evidence="2">Uncharacterized protein</fullName>
    </submittedName>
</protein>
<gene>
    <name evidence="2" type="ORF">FOZ63_015264</name>
</gene>
<keyword evidence="1" id="KW-0472">Membrane</keyword>
<sequence>SKERQAWLKEFDRRRKDASAVVTTCSSNDNALPQPKQGSLSFNFSTDGRIPRTGAIGHHRYTRQSKSALGVFLRFPRGIATIFARQPRLLAMSFLLRIMLVGGMVAVQLWFMNGGDFGVWDKTTLLMPTASTTTTSLVA</sequence>
<keyword evidence="3" id="KW-1185">Reference proteome</keyword>
<feature type="non-terminal residue" evidence="2">
    <location>
        <position position="1"/>
    </location>
</feature>
<dbReference type="EMBL" id="JABANO010008438">
    <property type="protein sequence ID" value="KAF4748536.1"/>
    <property type="molecule type" value="Genomic_DNA"/>
</dbReference>
<feature type="non-terminal residue" evidence="2">
    <location>
        <position position="139"/>
    </location>
</feature>
<proteinExistence type="predicted"/>
<name>A0A7J6TVW2_PEROL</name>
<evidence type="ECO:0000313" key="2">
    <source>
        <dbReference type="EMBL" id="KAF4748536.1"/>
    </source>
</evidence>
<evidence type="ECO:0000313" key="3">
    <source>
        <dbReference type="Proteomes" id="UP000553632"/>
    </source>
</evidence>
<feature type="transmembrane region" description="Helical" evidence="1">
    <location>
        <begin position="89"/>
        <end position="111"/>
    </location>
</feature>
<dbReference type="AlphaFoldDB" id="A0A7J6TVW2"/>
<dbReference type="Proteomes" id="UP000553632">
    <property type="component" value="Unassembled WGS sequence"/>
</dbReference>
<keyword evidence="1" id="KW-0812">Transmembrane</keyword>
<keyword evidence="1" id="KW-1133">Transmembrane helix</keyword>
<evidence type="ECO:0000256" key="1">
    <source>
        <dbReference type="SAM" id="Phobius"/>
    </source>
</evidence>
<reference evidence="2 3" key="1">
    <citation type="submission" date="2020-04" db="EMBL/GenBank/DDBJ databases">
        <title>Perkinsus olseni comparative genomics.</title>
        <authorList>
            <person name="Bogema D.R."/>
        </authorList>
    </citation>
    <scope>NUCLEOTIDE SEQUENCE [LARGE SCALE GENOMIC DNA]</scope>
    <source>
        <strain evidence="2 3">ATCC PRA-207</strain>
    </source>
</reference>
<organism evidence="2 3">
    <name type="scientific">Perkinsus olseni</name>
    <name type="common">Perkinsus atlanticus</name>
    <dbReference type="NCBI Taxonomy" id="32597"/>
    <lineage>
        <taxon>Eukaryota</taxon>
        <taxon>Sar</taxon>
        <taxon>Alveolata</taxon>
        <taxon>Perkinsozoa</taxon>
        <taxon>Perkinsea</taxon>
        <taxon>Perkinsida</taxon>
        <taxon>Perkinsidae</taxon>
        <taxon>Perkinsus</taxon>
    </lineage>
</organism>